<evidence type="ECO:0000256" key="3">
    <source>
        <dbReference type="SAM" id="MobiDB-lite"/>
    </source>
</evidence>
<dbReference type="STRING" id="568069.A0A1J1I737"/>
<dbReference type="EMBL" id="CVRI01000038">
    <property type="protein sequence ID" value="CRK94233.1"/>
    <property type="molecule type" value="Genomic_DNA"/>
</dbReference>
<proteinExistence type="predicted"/>
<dbReference type="Gene3D" id="2.10.25.10">
    <property type="entry name" value="Laminin"/>
    <property type="match status" value="6"/>
</dbReference>
<dbReference type="OrthoDB" id="10060424at2759"/>
<evidence type="ECO:0000256" key="1">
    <source>
        <dbReference type="ARBA" id="ARBA00022729"/>
    </source>
</evidence>
<evidence type="ECO:0000256" key="2">
    <source>
        <dbReference type="ARBA" id="ARBA00023157"/>
    </source>
</evidence>
<dbReference type="InterPro" id="IPR053255">
    <property type="entry name" value="EGF-like_domain"/>
</dbReference>
<dbReference type="InterPro" id="IPR009030">
    <property type="entry name" value="Growth_fac_rcpt_cys_sf"/>
</dbReference>
<evidence type="ECO:0000313" key="8">
    <source>
        <dbReference type="Proteomes" id="UP000183832"/>
    </source>
</evidence>
<name>A0A1J1I737_9DIPT</name>
<organism evidence="7 8">
    <name type="scientific">Clunio marinus</name>
    <dbReference type="NCBI Taxonomy" id="568069"/>
    <lineage>
        <taxon>Eukaryota</taxon>
        <taxon>Metazoa</taxon>
        <taxon>Ecdysozoa</taxon>
        <taxon>Arthropoda</taxon>
        <taxon>Hexapoda</taxon>
        <taxon>Insecta</taxon>
        <taxon>Pterygota</taxon>
        <taxon>Neoptera</taxon>
        <taxon>Endopterygota</taxon>
        <taxon>Diptera</taxon>
        <taxon>Nematocera</taxon>
        <taxon>Chironomoidea</taxon>
        <taxon>Chironomidae</taxon>
        <taxon>Clunio</taxon>
    </lineage>
</organism>
<keyword evidence="1 5" id="KW-0732">Signal</keyword>
<evidence type="ECO:0000259" key="6">
    <source>
        <dbReference type="PROSITE" id="PS51041"/>
    </source>
</evidence>
<feature type="chain" id="PRO_5013244223" evidence="5">
    <location>
        <begin position="20"/>
        <end position="821"/>
    </location>
</feature>
<keyword evidence="4" id="KW-0812">Transmembrane</keyword>
<feature type="domain" description="EMI" evidence="6">
    <location>
        <begin position="24"/>
        <end position="102"/>
    </location>
</feature>
<accession>A0A1J1I737</accession>
<sequence>MIKLFEIVFISYYVLFVSTLELTGDHVCYREENYTEIVNLTTSVPVQVRKNFWCLEKIRCSELQPDIQEIVRNENITKTRTVEFCCPDYQETESHGVRLCNPFCAKGCVNGYCDTPGKCECHDGFMGELCDKKCPSGQYGKNCDFHCKCGKLECHPQTGECLREEESIEVNKTIIDSDSFNASIINSTEHNPYEHYKGEYGKQFNHYLKMSVNESNVQQSIDKIIDMEVRLATEGRHQQGSLDKDEYIVYEVDGNESDAFQLPKHSIEQEAMNYHEEMMTMVTVNCFILAVIVLLIFIYVIRKIVRKRSRNVDPEFNIQEFQKPLKLIQEPLPMPPIRMTEEKVRPKLRKSKSVTFDESVDIVDEMNRGRASSLPDTYDIPRQPISIIDIYTQSKKMKTKNSPEEIRKPEFNTFPKKNTSRRQSMEHIYDELTISPEIINVENDLTDALYGNEETSTQQLQNIEKYGLNTTNRYNTIYPQLSNATDAHSNHLNGSVGGEHYKIRADNSTFAFQPYDATERFLNTTRSSMSSGVCMKEVPTASLQRQGEVFVAGNGSDPTLSRIQVCCEGYQRNIHNFRKCDPICKKECVNGFCAAPETCVCYPDHVVNLGGFCIPTCPIGCGNGFCNGNVCTCKDGFTLEPSKKFCVPICSNGCRNGNCTAPEQCTCNQGFLISESGTCDAVCSKGCLNGDCISPEVCQCHKGYEKVNDICQPRCSRGCLNGICAAPEVCQCPGNGWSLDSTGTKCVASCDKACLNGVCSGPNQCTCRNGYTLDIFDSFRCIPKCDPPCINAVCSGSNLCLCNPGFVKDRSVKGNNRCVRI</sequence>
<feature type="compositionally biased region" description="Basic and acidic residues" evidence="3">
    <location>
        <begin position="401"/>
        <end position="410"/>
    </location>
</feature>
<dbReference type="InterPro" id="IPR000742">
    <property type="entry name" value="EGF"/>
</dbReference>
<dbReference type="Pfam" id="PF02363">
    <property type="entry name" value="C_tripleX"/>
    <property type="match status" value="8"/>
</dbReference>
<keyword evidence="4" id="KW-0472">Membrane</keyword>
<dbReference type="InterPro" id="IPR003341">
    <property type="entry name" value="Cys_rich_tripleX"/>
</dbReference>
<dbReference type="SUPFAM" id="SSF57184">
    <property type="entry name" value="Growth factor receptor domain"/>
    <property type="match status" value="2"/>
</dbReference>
<dbReference type="PROSITE" id="PS51041">
    <property type="entry name" value="EMI"/>
    <property type="match status" value="1"/>
</dbReference>
<evidence type="ECO:0000313" key="7">
    <source>
        <dbReference type="EMBL" id="CRK94233.1"/>
    </source>
</evidence>
<reference evidence="7 8" key="1">
    <citation type="submission" date="2015-04" db="EMBL/GenBank/DDBJ databases">
        <authorList>
            <person name="Syromyatnikov M.Y."/>
            <person name="Popov V.N."/>
        </authorList>
    </citation>
    <scope>NUCLEOTIDE SEQUENCE [LARGE SCALE GENOMIC DNA]</scope>
</reference>
<keyword evidence="8" id="KW-1185">Reference proteome</keyword>
<dbReference type="PANTHER" id="PTHR24047:SF32">
    <property type="entry name" value="FI01909P-RELATED"/>
    <property type="match status" value="1"/>
</dbReference>
<evidence type="ECO:0000256" key="4">
    <source>
        <dbReference type="SAM" id="Phobius"/>
    </source>
</evidence>
<gene>
    <name evidence="7" type="ORF">CLUMA_CG007748</name>
</gene>
<dbReference type="SMART" id="SM00181">
    <property type="entry name" value="EGF"/>
    <property type="match status" value="8"/>
</dbReference>
<keyword evidence="4" id="KW-1133">Transmembrane helix</keyword>
<protein>
    <submittedName>
        <fullName evidence="7">CLUMA_CG007748, isoform A</fullName>
    </submittedName>
</protein>
<feature type="transmembrane region" description="Helical" evidence="4">
    <location>
        <begin position="278"/>
        <end position="301"/>
    </location>
</feature>
<dbReference type="Proteomes" id="UP000183832">
    <property type="component" value="Unassembled WGS sequence"/>
</dbReference>
<evidence type="ECO:0000256" key="5">
    <source>
        <dbReference type="SAM" id="SignalP"/>
    </source>
</evidence>
<dbReference type="InterPro" id="IPR011489">
    <property type="entry name" value="EMI_domain"/>
</dbReference>
<feature type="signal peptide" evidence="5">
    <location>
        <begin position="1"/>
        <end position="19"/>
    </location>
</feature>
<dbReference type="AlphaFoldDB" id="A0A1J1I737"/>
<keyword evidence="2" id="KW-1015">Disulfide bond</keyword>
<dbReference type="PANTHER" id="PTHR24047">
    <property type="entry name" value="FI01909P-RELATED"/>
    <property type="match status" value="1"/>
</dbReference>
<feature type="region of interest" description="Disordered" evidence="3">
    <location>
        <begin position="396"/>
        <end position="423"/>
    </location>
</feature>